<dbReference type="InterPro" id="IPR001279">
    <property type="entry name" value="Metallo-B-lactamas"/>
</dbReference>
<dbReference type="RefSeq" id="WP_308421476.1">
    <property type="nucleotide sequence ID" value="NZ_BMKS01000004.1"/>
</dbReference>
<gene>
    <name evidence="6" type="ORF">GCM10010964_16380</name>
</gene>
<dbReference type="GO" id="GO:0008800">
    <property type="term" value="F:beta-lactamase activity"/>
    <property type="evidence" value="ECO:0007669"/>
    <property type="project" value="InterPro"/>
</dbReference>
<dbReference type="GO" id="GO:0017001">
    <property type="term" value="P:antibiotic catabolic process"/>
    <property type="evidence" value="ECO:0007669"/>
    <property type="project" value="InterPro"/>
</dbReference>
<keyword evidence="4" id="KW-0862">Zinc</keyword>
<name>A0A8J2ZAR9_9PROT</name>
<comment type="caution">
    <text evidence="6">The sequence shown here is derived from an EMBL/GenBank/DDBJ whole genome shotgun (WGS) entry which is preliminary data.</text>
</comment>
<dbReference type="PANTHER" id="PTHR46233">
    <property type="entry name" value="HYDROXYACYLGLUTATHIONE HYDROLASE GLOC"/>
    <property type="match status" value="1"/>
</dbReference>
<protein>
    <submittedName>
        <fullName evidence="6">MBL fold metallo-hydrolase</fullName>
    </submittedName>
</protein>
<dbReference type="AlphaFoldDB" id="A0A8J2ZAR9"/>
<sequence>MPGLKAAILPVTPFQQNCALLWDEDAKRATVVDPGGDVDRILAAVAQLGVTVERILLTHGHTDHAGGAAELKERLGGAVEIAGPAEQDRFLLDALPEQGARFGLDCRAVTPDRWLAEGDRVTIAGIAFDVYHCPGHTPGHVVFVAPREGVAVVGDVLFRGSIGRTDFPYGDHAALVRSIRGKLFPLGDHIAFLCGHGPGSTFGAERRTNPFVGDAAASG</sequence>
<dbReference type="EMBL" id="BMKS01000004">
    <property type="protein sequence ID" value="GGG29225.1"/>
    <property type="molecule type" value="Genomic_DNA"/>
</dbReference>
<dbReference type="Gene3D" id="3.60.15.10">
    <property type="entry name" value="Ribonuclease Z/Hydroxyacylglutathione hydrolase-like"/>
    <property type="match status" value="1"/>
</dbReference>
<keyword evidence="3" id="KW-0378">Hydrolase</keyword>
<evidence type="ECO:0000256" key="3">
    <source>
        <dbReference type="ARBA" id="ARBA00022801"/>
    </source>
</evidence>
<dbReference type="InterPro" id="IPR001018">
    <property type="entry name" value="Beta-lactamase_class-B_CS"/>
</dbReference>
<dbReference type="SUPFAM" id="SSF56281">
    <property type="entry name" value="Metallo-hydrolase/oxidoreductase"/>
    <property type="match status" value="1"/>
</dbReference>
<dbReference type="CDD" id="cd07737">
    <property type="entry name" value="YcbL-like_MBL-fold"/>
    <property type="match status" value="1"/>
</dbReference>
<evidence type="ECO:0000256" key="2">
    <source>
        <dbReference type="ARBA" id="ARBA00022723"/>
    </source>
</evidence>
<dbReference type="Pfam" id="PF00753">
    <property type="entry name" value="Lactamase_B"/>
    <property type="match status" value="1"/>
</dbReference>
<evidence type="ECO:0000256" key="1">
    <source>
        <dbReference type="ARBA" id="ARBA00001947"/>
    </source>
</evidence>
<evidence type="ECO:0000313" key="6">
    <source>
        <dbReference type="EMBL" id="GGG29225.1"/>
    </source>
</evidence>
<dbReference type="GO" id="GO:0008270">
    <property type="term" value="F:zinc ion binding"/>
    <property type="evidence" value="ECO:0007669"/>
    <property type="project" value="InterPro"/>
</dbReference>
<comment type="cofactor">
    <cofactor evidence="1">
        <name>Zn(2+)</name>
        <dbReference type="ChEBI" id="CHEBI:29105"/>
    </cofactor>
</comment>
<dbReference type="InterPro" id="IPR036866">
    <property type="entry name" value="RibonucZ/Hydroxyglut_hydro"/>
</dbReference>
<dbReference type="Proteomes" id="UP000597507">
    <property type="component" value="Unassembled WGS sequence"/>
</dbReference>
<dbReference type="PANTHER" id="PTHR46233:SF3">
    <property type="entry name" value="HYDROXYACYLGLUTATHIONE HYDROLASE GLOC"/>
    <property type="match status" value="1"/>
</dbReference>
<dbReference type="PROSITE" id="PS00743">
    <property type="entry name" value="BETA_LACTAMASE_B_1"/>
    <property type="match status" value="1"/>
</dbReference>
<keyword evidence="2" id="KW-0479">Metal-binding</keyword>
<reference evidence="6 7" key="1">
    <citation type="journal article" date="2014" name="Int. J. Syst. Evol. Microbiol.">
        <title>Complete genome sequence of Corynebacterium casei LMG S-19264T (=DSM 44701T), isolated from a smear-ripened cheese.</title>
        <authorList>
            <consortium name="US DOE Joint Genome Institute (JGI-PGF)"/>
            <person name="Walter F."/>
            <person name="Albersmeier A."/>
            <person name="Kalinowski J."/>
            <person name="Ruckert C."/>
        </authorList>
    </citation>
    <scope>NUCLEOTIDE SEQUENCE [LARGE SCALE GENOMIC DNA]</scope>
    <source>
        <strain evidence="6 7">CGMCC 1.16330</strain>
    </source>
</reference>
<feature type="domain" description="Metallo-beta-lactamase" evidence="5">
    <location>
        <begin position="15"/>
        <end position="196"/>
    </location>
</feature>
<dbReference type="InterPro" id="IPR051453">
    <property type="entry name" value="MBL_Glyoxalase_II"/>
</dbReference>
<dbReference type="SMART" id="SM00849">
    <property type="entry name" value="Lactamase_B"/>
    <property type="match status" value="1"/>
</dbReference>
<proteinExistence type="predicted"/>
<accession>A0A8J2ZAR9</accession>
<evidence type="ECO:0000259" key="5">
    <source>
        <dbReference type="SMART" id="SM00849"/>
    </source>
</evidence>
<organism evidence="6 7">
    <name type="scientific">Caldovatus sediminis</name>
    <dbReference type="NCBI Taxonomy" id="2041189"/>
    <lineage>
        <taxon>Bacteria</taxon>
        <taxon>Pseudomonadati</taxon>
        <taxon>Pseudomonadota</taxon>
        <taxon>Alphaproteobacteria</taxon>
        <taxon>Acetobacterales</taxon>
        <taxon>Roseomonadaceae</taxon>
        <taxon>Caldovatus</taxon>
    </lineage>
</organism>
<evidence type="ECO:0000313" key="7">
    <source>
        <dbReference type="Proteomes" id="UP000597507"/>
    </source>
</evidence>
<keyword evidence="7" id="KW-1185">Reference proteome</keyword>
<evidence type="ECO:0000256" key="4">
    <source>
        <dbReference type="ARBA" id="ARBA00022833"/>
    </source>
</evidence>